<feature type="transmembrane region" description="Helical" evidence="7">
    <location>
        <begin position="484"/>
        <end position="509"/>
    </location>
</feature>
<evidence type="ECO:0000256" key="2">
    <source>
        <dbReference type="ARBA" id="ARBA00022475"/>
    </source>
</evidence>
<reference evidence="9" key="1">
    <citation type="submission" date="2021-02" db="EMBL/GenBank/DDBJ databases">
        <authorList>
            <person name="Nowell W R."/>
        </authorList>
    </citation>
    <scope>NUCLEOTIDE SEQUENCE</scope>
    <source>
        <strain evidence="9">Ploen Becks lab</strain>
    </source>
</reference>
<evidence type="ECO:0000256" key="5">
    <source>
        <dbReference type="ARBA" id="ARBA00023136"/>
    </source>
</evidence>
<evidence type="ECO:0000313" key="10">
    <source>
        <dbReference type="Proteomes" id="UP000663879"/>
    </source>
</evidence>
<feature type="transmembrane region" description="Helical" evidence="7">
    <location>
        <begin position="521"/>
        <end position="542"/>
    </location>
</feature>
<dbReference type="PANTHER" id="PTHR24241">
    <property type="entry name" value="NEUROPEPTIDE RECEPTOR-RELATED G-PROTEIN COUPLED RECEPTOR"/>
    <property type="match status" value="1"/>
</dbReference>
<gene>
    <name evidence="9" type="ORF">OXX778_LOCUS8272</name>
</gene>
<dbReference type="GO" id="GO:0004930">
    <property type="term" value="F:G protein-coupled receptor activity"/>
    <property type="evidence" value="ECO:0007669"/>
    <property type="project" value="InterPro"/>
</dbReference>
<dbReference type="InterPro" id="IPR000276">
    <property type="entry name" value="GPCR_Rhodpsn"/>
</dbReference>
<evidence type="ECO:0000259" key="8">
    <source>
        <dbReference type="PROSITE" id="PS50262"/>
    </source>
</evidence>
<organism evidence="9 10">
    <name type="scientific">Brachionus calyciflorus</name>
    <dbReference type="NCBI Taxonomy" id="104777"/>
    <lineage>
        <taxon>Eukaryota</taxon>
        <taxon>Metazoa</taxon>
        <taxon>Spiralia</taxon>
        <taxon>Gnathifera</taxon>
        <taxon>Rotifera</taxon>
        <taxon>Eurotatoria</taxon>
        <taxon>Monogononta</taxon>
        <taxon>Pseudotrocha</taxon>
        <taxon>Ploima</taxon>
        <taxon>Brachionidae</taxon>
        <taxon>Brachionus</taxon>
    </lineage>
</organism>
<keyword evidence="6" id="KW-0675">Receptor</keyword>
<feature type="transmembrane region" description="Helical" evidence="7">
    <location>
        <begin position="221"/>
        <end position="239"/>
    </location>
</feature>
<keyword evidence="5 7" id="KW-0472">Membrane</keyword>
<name>A0A813VEX9_9BILA</name>
<dbReference type="SUPFAM" id="SSF81321">
    <property type="entry name" value="Family A G protein-coupled receptor-like"/>
    <property type="match status" value="1"/>
</dbReference>
<evidence type="ECO:0000256" key="3">
    <source>
        <dbReference type="ARBA" id="ARBA00022692"/>
    </source>
</evidence>
<proteinExistence type="predicted"/>
<keyword evidence="10" id="KW-1185">Reference proteome</keyword>
<dbReference type="Proteomes" id="UP000663879">
    <property type="component" value="Unassembled WGS sequence"/>
</dbReference>
<feature type="transmembrane region" description="Helical" evidence="7">
    <location>
        <begin position="364"/>
        <end position="390"/>
    </location>
</feature>
<dbReference type="InterPro" id="IPR017452">
    <property type="entry name" value="GPCR_Rhodpsn_7TM"/>
</dbReference>
<dbReference type="Pfam" id="PF00001">
    <property type="entry name" value="7tm_1"/>
    <property type="match status" value="1"/>
</dbReference>
<evidence type="ECO:0000256" key="7">
    <source>
        <dbReference type="SAM" id="Phobius"/>
    </source>
</evidence>
<comment type="caution">
    <text evidence="9">The sequence shown here is derived from an EMBL/GenBank/DDBJ whole genome shotgun (WGS) entry which is preliminary data.</text>
</comment>
<dbReference type="EMBL" id="CAJNOC010001125">
    <property type="protein sequence ID" value="CAF0837427.1"/>
    <property type="molecule type" value="Genomic_DNA"/>
</dbReference>
<protein>
    <recommendedName>
        <fullName evidence="8">G-protein coupled receptors family 1 profile domain-containing protein</fullName>
    </recommendedName>
</protein>
<evidence type="ECO:0000313" key="9">
    <source>
        <dbReference type="EMBL" id="CAF0837427.1"/>
    </source>
</evidence>
<comment type="subcellular location">
    <subcellularLocation>
        <location evidence="1">Cell membrane</location>
        <topology evidence="1">Multi-pass membrane protein</topology>
    </subcellularLocation>
</comment>
<keyword evidence="4 7" id="KW-1133">Transmembrane helix</keyword>
<dbReference type="Gene3D" id="1.20.1070.10">
    <property type="entry name" value="Rhodopsin 7-helix transmembrane proteins"/>
    <property type="match status" value="1"/>
</dbReference>
<keyword evidence="3 7" id="KW-0812">Transmembrane</keyword>
<dbReference type="CDD" id="cd00637">
    <property type="entry name" value="7tm_classA_rhodopsin-like"/>
    <property type="match status" value="1"/>
</dbReference>
<dbReference type="GO" id="GO:0005886">
    <property type="term" value="C:plasma membrane"/>
    <property type="evidence" value="ECO:0007669"/>
    <property type="project" value="UniProtKB-SubCell"/>
</dbReference>
<dbReference type="OrthoDB" id="10427351at2759"/>
<accession>A0A813VEX9</accession>
<feature type="transmembrane region" description="Helical" evidence="7">
    <location>
        <begin position="111"/>
        <end position="135"/>
    </location>
</feature>
<evidence type="ECO:0000256" key="6">
    <source>
        <dbReference type="ARBA" id="ARBA00023170"/>
    </source>
</evidence>
<evidence type="ECO:0000256" key="4">
    <source>
        <dbReference type="ARBA" id="ARBA00022989"/>
    </source>
</evidence>
<dbReference type="AlphaFoldDB" id="A0A813VEX9"/>
<dbReference type="PRINTS" id="PR00237">
    <property type="entry name" value="GPCRRHODOPSN"/>
</dbReference>
<feature type="transmembrane region" description="Helical" evidence="7">
    <location>
        <begin position="183"/>
        <end position="200"/>
    </location>
</feature>
<keyword evidence="2" id="KW-1003">Cell membrane</keyword>
<dbReference type="PROSITE" id="PS50262">
    <property type="entry name" value="G_PROTEIN_RECEP_F1_2"/>
    <property type="match status" value="1"/>
</dbReference>
<evidence type="ECO:0000256" key="1">
    <source>
        <dbReference type="ARBA" id="ARBA00004651"/>
    </source>
</evidence>
<feature type="transmembrane region" description="Helical" evidence="7">
    <location>
        <begin position="259"/>
        <end position="279"/>
    </location>
</feature>
<feature type="transmembrane region" description="Helical" evidence="7">
    <location>
        <begin position="291"/>
        <end position="311"/>
    </location>
</feature>
<feature type="domain" description="G-protein coupled receptors family 1 profile" evidence="8">
    <location>
        <begin position="163"/>
        <end position="540"/>
    </location>
</feature>
<sequence>MKYHSTITEKACQDDKNCQLLYAIIDAQASLYANTTFYSEPTYPSDEKINLIELSQKISSCPFLFDSDFTSDQNQSVSLHDLCRCITLSFKCDIYREKEKNTIESELVKNFYLILYILLILSSTLINLLTSILLINEHKNSHITSLLKNIFCLKKETNFYPRKNVLTNKQFKQIASLNSISDILIFCLLISHWIITLYVIPNQAYLFYSNSNILDCKLTEFFKAFSVSLSIYSIVAISLQRFFAIKFSQYSCTLINGRLIDLVSFISILSFIKSIGILIKTFLFSRTYRRYLITTLLLILIWMISILIGLYNMSQYQEVYLNLKGYQFYEQNISCKFPKELKTEVRTCSSKSTDSDRLLDKSDIIYMVFLMVIPNIIVLISYSWVCYHIWSHGNRLNMNSFRLYYRHNKNLNIEKVEIEQLRNSVKIINSKISSSGSSSNDSLVKKKNKKMVDQEVLAKMLKSSTTQTIQNYHQFSIKKRNMSVTITTFCMVMCFSLCWAPFFLFPIIYFKMANAMTYVNVKVIIHLIGYSSAIWNPIILIIKSKRFKLKVAKLMHRFFCCCTSKTKVLSKNSILDEPLVRHNRNNLTIAFRKCFSINKNNDEPTSSGEKTPI</sequence>